<feature type="signal peptide" evidence="1">
    <location>
        <begin position="1"/>
        <end position="24"/>
    </location>
</feature>
<dbReference type="Proteomes" id="UP000186583">
    <property type="component" value="Unassembled WGS sequence"/>
</dbReference>
<keyword evidence="1" id="KW-0732">Signal</keyword>
<dbReference type="EMBL" id="MPGH01000088">
    <property type="protein sequence ID" value="OLN88224.1"/>
    <property type="molecule type" value="Genomic_DNA"/>
</dbReference>
<comment type="caution">
    <text evidence="2">The sequence shown here is derived from an EMBL/GenBank/DDBJ whole genome shotgun (WGS) entry which is preliminary data.</text>
</comment>
<reference evidence="2 3" key="1">
    <citation type="submission" date="2016-11" db="EMBL/GenBank/DDBJ databases">
        <title>Draft Genome Assembly of Colletotrichum chlorophyti a pathogen of herbaceous plants.</title>
        <authorList>
            <person name="Gan P."/>
            <person name="Narusaka M."/>
            <person name="Tsushima A."/>
            <person name="Narusaka Y."/>
            <person name="Takano Y."/>
            <person name="Shirasu K."/>
        </authorList>
    </citation>
    <scope>NUCLEOTIDE SEQUENCE [LARGE SCALE GENOMIC DNA]</scope>
    <source>
        <strain evidence="2 3">NTL11</strain>
    </source>
</reference>
<organism evidence="2 3">
    <name type="scientific">Colletotrichum chlorophyti</name>
    <dbReference type="NCBI Taxonomy" id="708187"/>
    <lineage>
        <taxon>Eukaryota</taxon>
        <taxon>Fungi</taxon>
        <taxon>Dikarya</taxon>
        <taxon>Ascomycota</taxon>
        <taxon>Pezizomycotina</taxon>
        <taxon>Sordariomycetes</taxon>
        <taxon>Hypocreomycetidae</taxon>
        <taxon>Glomerellales</taxon>
        <taxon>Glomerellaceae</taxon>
        <taxon>Colletotrichum</taxon>
    </lineage>
</organism>
<keyword evidence="3" id="KW-1185">Reference proteome</keyword>
<feature type="chain" id="PRO_5012050835" description="Secreted protein" evidence="1">
    <location>
        <begin position="25"/>
        <end position="177"/>
    </location>
</feature>
<evidence type="ECO:0000313" key="2">
    <source>
        <dbReference type="EMBL" id="OLN88224.1"/>
    </source>
</evidence>
<evidence type="ECO:0000256" key="1">
    <source>
        <dbReference type="SAM" id="SignalP"/>
    </source>
</evidence>
<protein>
    <recommendedName>
        <fullName evidence="4">Secreted protein</fullName>
    </recommendedName>
</protein>
<proteinExistence type="predicted"/>
<evidence type="ECO:0000313" key="3">
    <source>
        <dbReference type="Proteomes" id="UP000186583"/>
    </source>
</evidence>
<dbReference type="OrthoDB" id="5213862at2759"/>
<dbReference type="AlphaFoldDB" id="A0A1Q8RV12"/>
<name>A0A1Q8RV12_9PEZI</name>
<evidence type="ECO:0008006" key="4">
    <source>
        <dbReference type="Google" id="ProtNLM"/>
    </source>
</evidence>
<accession>A0A1Q8RV12</accession>
<sequence length="177" mass="19481">MGLSPPVFVFLIVLATVVPPLVTGALLTRFVCRNFRDAAGVLEPRPRSRWFGLGRTKSGNGDTVVTGRGHSFADSWPDLESVRTRRRDTPTPSTYHCIREQGLLAPSALNLNTPSEAWNPPRASRLTWSFSPTRMDRMAARRSAQNHSGCSRDSGVVMVCEEDQQISTGLAKTQTKV</sequence>
<gene>
    <name evidence="2" type="ORF">CCHL11_00437</name>
</gene>